<dbReference type="HAMAP" id="MF_00775">
    <property type="entry name" value="UPF0311"/>
    <property type="match status" value="1"/>
</dbReference>
<name>A0A918UKR5_9SPHN</name>
<evidence type="ECO:0000313" key="3">
    <source>
        <dbReference type="Proteomes" id="UP000648075"/>
    </source>
</evidence>
<comment type="similarity">
    <text evidence="1">Belongs to the UPF0311 family.</text>
</comment>
<accession>A0A918UKR5</accession>
<keyword evidence="3" id="KW-1185">Reference proteome</keyword>
<comment type="caution">
    <text evidence="2">The sequence shown here is derived from an EMBL/GenBank/DDBJ whole genome shotgun (WGS) entry which is preliminary data.</text>
</comment>
<dbReference type="Proteomes" id="UP000648075">
    <property type="component" value="Unassembled WGS sequence"/>
</dbReference>
<gene>
    <name evidence="2" type="ORF">GCM10011614_34430</name>
</gene>
<evidence type="ECO:0000256" key="1">
    <source>
        <dbReference type="HAMAP-Rule" id="MF_00775"/>
    </source>
</evidence>
<dbReference type="PANTHER" id="PTHR37315">
    <property type="entry name" value="UPF0311 PROTEIN BLR7842"/>
    <property type="match status" value="1"/>
</dbReference>
<organism evidence="2 3">
    <name type="scientific">Novosphingobium colocasiae</name>
    <dbReference type="NCBI Taxonomy" id="1256513"/>
    <lineage>
        <taxon>Bacteria</taxon>
        <taxon>Pseudomonadati</taxon>
        <taxon>Pseudomonadota</taxon>
        <taxon>Alphaproteobacteria</taxon>
        <taxon>Sphingomonadales</taxon>
        <taxon>Sphingomonadaceae</taxon>
        <taxon>Novosphingobium</taxon>
    </lineage>
</organism>
<dbReference type="Pfam" id="PF11578">
    <property type="entry name" value="DUF3237"/>
    <property type="match status" value="1"/>
</dbReference>
<dbReference type="Gene3D" id="2.40.160.20">
    <property type="match status" value="1"/>
</dbReference>
<dbReference type="EMBL" id="BMZA01000031">
    <property type="protein sequence ID" value="GGZ16932.1"/>
    <property type="molecule type" value="Genomic_DNA"/>
</dbReference>
<evidence type="ECO:0000313" key="2">
    <source>
        <dbReference type="EMBL" id="GGZ16932.1"/>
    </source>
</evidence>
<dbReference type="AlphaFoldDB" id="A0A918UKR5"/>
<reference evidence="2" key="1">
    <citation type="journal article" date="2014" name="Int. J. Syst. Evol. Microbiol.">
        <title>Complete genome sequence of Corynebacterium casei LMG S-19264T (=DSM 44701T), isolated from a smear-ripened cheese.</title>
        <authorList>
            <consortium name="US DOE Joint Genome Institute (JGI-PGF)"/>
            <person name="Walter F."/>
            <person name="Albersmeier A."/>
            <person name="Kalinowski J."/>
            <person name="Ruckert C."/>
        </authorList>
    </citation>
    <scope>NUCLEOTIDE SEQUENCE</scope>
    <source>
        <strain evidence="2">KCTC 32255</strain>
    </source>
</reference>
<dbReference type="RefSeq" id="WP_189622524.1">
    <property type="nucleotide sequence ID" value="NZ_BMZA01000031.1"/>
</dbReference>
<sequence>MGPNFRPLFSIAFTSTPRLLGDVPAGYLRRISAISGGEFVGDRMRGRVLPGGGDWVVKRHDGVMHMDVRALLETDSGALVYMTYTGRLVVPADMVLPPPPDAGNELYFRSAVQFETADHELVWLNNIVAFGLGAFSSGGPTYEIYELL</sequence>
<reference evidence="2" key="2">
    <citation type="submission" date="2020-09" db="EMBL/GenBank/DDBJ databases">
        <authorList>
            <person name="Sun Q."/>
            <person name="Kim S."/>
        </authorList>
    </citation>
    <scope>NUCLEOTIDE SEQUENCE</scope>
    <source>
        <strain evidence="2">KCTC 32255</strain>
    </source>
</reference>
<proteinExistence type="inferred from homology"/>
<protein>
    <recommendedName>
        <fullName evidence="1">UPF0311 protein GCM10011614_34430</fullName>
    </recommendedName>
</protein>
<dbReference type="InterPro" id="IPR020915">
    <property type="entry name" value="UPF0311"/>
</dbReference>
<dbReference type="PANTHER" id="PTHR37315:SF1">
    <property type="entry name" value="UPF0311 PROTEIN BLR7842"/>
    <property type="match status" value="1"/>
</dbReference>